<dbReference type="EMBL" id="GGEC01086551">
    <property type="protein sequence ID" value="MBX67035.1"/>
    <property type="molecule type" value="Transcribed_RNA"/>
</dbReference>
<proteinExistence type="predicted"/>
<protein>
    <submittedName>
        <fullName evidence="1">Uncharacterized protein</fullName>
    </submittedName>
</protein>
<name>A0A2P2QJF4_RHIMU</name>
<evidence type="ECO:0000313" key="1">
    <source>
        <dbReference type="EMBL" id="MBX67035.1"/>
    </source>
</evidence>
<accession>A0A2P2QJF4</accession>
<organism evidence="1">
    <name type="scientific">Rhizophora mucronata</name>
    <name type="common">Asiatic mangrove</name>
    <dbReference type="NCBI Taxonomy" id="61149"/>
    <lineage>
        <taxon>Eukaryota</taxon>
        <taxon>Viridiplantae</taxon>
        <taxon>Streptophyta</taxon>
        <taxon>Embryophyta</taxon>
        <taxon>Tracheophyta</taxon>
        <taxon>Spermatophyta</taxon>
        <taxon>Magnoliopsida</taxon>
        <taxon>eudicotyledons</taxon>
        <taxon>Gunneridae</taxon>
        <taxon>Pentapetalae</taxon>
        <taxon>rosids</taxon>
        <taxon>fabids</taxon>
        <taxon>Malpighiales</taxon>
        <taxon>Rhizophoraceae</taxon>
        <taxon>Rhizophora</taxon>
    </lineage>
</organism>
<sequence length="41" mass="4820">MQWGQCIHRNFHHIFNQISAPKAFYLAHNFHAIQGLKVSDL</sequence>
<reference evidence="1" key="1">
    <citation type="submission" date="2018-02" db="EMBL/GenBank/DDBJ databases">
        <title>Rhizophora mucronata_Transcriptome.</title>
        <authorList>
            <person name="Meera S.P."/>
            <person name="Sreeshan A."/>
            <person name="Augustine A."/>
        </authorList>
    </citation>
    <scope>NUCLEOTIDE SEQUENCE</scope>
    <source>
        <tissue evidence="1">Leaf</tissue>
    </source>
</reference>
<dbReference type="AlphaFoldDB" id="A0A2P2QJF4"/>